<name>A0ABR0SWE3_9HYPO</name>
<protein>
    <submittedName>
        <fullName evidence="2">Cytosine deaminase-like protein</fullName>
    </submittedName>
</protein>
<dbReference type="InterPro" id="IPR002125">
    <property type="entry name" value="CMP_dCMP_dom"/>
</dbReference>
<evidence type="ECO:0000259" key="1">
    <source>
        <dbReference type="PROSITE" id="PS51747"/>
    </source>
</evidence>
<dbReference type="Proteomes" id="UP001338125">
    <property type="component" value="Unassembled WGS sequence"/>
</dbReference>
<keyword evidence="3" id="KW-1185">Reference proteome</keyword>
<dbReference type="PANTHER" id="PTHR11079:SF179">
    <property type="entry name" value="TRNA(ADENINE(34)) DEAMINASE, CHLOROPLASTIC"/>
    <property type="match status" value="1"/>
</dbReference>
<dbReference type="SUPFAM" id="SSF53927">
    <property type="entry name" value="Cytidine deaminase-like"/>
    <property type="match status" value="1"/>
</dbReference>
<comment type="caution">
    <text evidence="2">The sequence shown here is derived from an EMBL/GenBank/DDBJ whole genome shotgun (WGS) entry which is preliminary data.</text>
</comment>
<evidence type="ECO:0000313" key="2">
    <source>
        <dbReference type="EMBL" id="KAK5996349.1"/>
    </source>
</evidence>
<dbReference type="CDD" id="cd01285">
    <property type="entry name" value="nucleoside_deaminase"/>
    <property type="match status" value="1"/>
</dbReference>
<dbReference type="PANTHER" id="PTHR11079">
    <property type="entry name" value="CYTOSINE DEAMINASE FAMILY MEMBER"/>
    <property type="match status" value="1"/>
</dbReference>
<accession>A0ABR0SWE3</accession>
<dbReference type="InterPro" id="IPR016193">
    <property type="entry name" value="Cytidine_deaminase-like"/>
</dbReference>
<reference evidence="2 3" key="1">
    <citation type="submission" date="2024-01" db="EMBL/GenBank/DDBJ databases">
        <title>Complete genome of Cladobotryum mycophilum ATHUM6906.</title>
        <authorList>
            <person name="Christinaki A.C."/>
            <person name="Myridakis A.I."/>
            <person name="Kouvelis V.N."/>
        </authorList>
    </citation>
    <scope>NUCLEOTIDE SEQUENCE [LARGE SCALE GENOMIC DNA]</scope>
    <source>
        <strain evidence="2 3">ATHUM6906</strain>
    </source>
</reference>
<dbReference type="InterPro" id="IPR058535">
    <property type="entry name" value="MafB19-deam"/>
</dbReference>
<organism evidence="2 3">
    <name type="scientific">Cladobotryum mycophilum</name>
    <dbReference type="NCBI Taxonomy" id="491253"/>
    <lineage>
        <taxon>Eukaryota</taxon>
        <taxon>Fungi</taxon>
        <taxon>Dikarya</taxon>
        <taxon>Ascomycota</taxon>
        <taxon>Pezizomycotina</taxon>
        <taxon>Sordariomycetes</taxon>
        <taxon>Hypocreomycetidae</taxon>
        <taxon>Hypocreales</taxon>
        <taxon>Hypocreaceae</taxon>
        <taxon>Cladobotryum</taxon>
    </lineage>
</organism>
<dbReference type="PROSITE" id="PS51747">
    <property type="entry name" value="CYT_DCMP_DEAMINASES_2"/>
    <property type="match status" value="1"/>
</dbReference>
<sequence length="172" mass="18618">MAQPQDLPHLRVAVSLAREALEAGDSPFGSVLVNTQGTVLKTDRNRTITGKNGDFQADATLHPEFTLAQWAQLNLTKEERATSTVYTSGEHCVMCAAAHAYVGLGRIVYVSSTAQYNEWMAAAGVESGAVAPLPISQIAPHVQVQGPVPGLDLEVKELHRQRWLRTKSGMQN</sequence>
<feature type="domain" description="CMP/dCMP-type deaminase" evidence="1">
    <location>
        <begin position="4"/>
        <end position="127"/>
    </location>
</feature>
<dbReference type="Pfam" id="PF14437">
    <property type="entry name" value="MafB19-deam"/>
    <property type="match status" value="1"/>
</dbReference>
<evidence type="ECO:0000313" key="3">
    <source>
        <dbReference type="Proteomes" id="UP001338125"/>
    </source>
</evidence>
<gene>
    <name evidence="2" type="ORF">PT974_01683</name>
</gene>
<dbReference type="EMBL" id="JAVFKD010000002">
    <property type="protein sequence ID" value="KAK5996349.1"/>
    <property type="molecule type" value="Genomic_DNA"/>
</dbReference>
<proteinExistence type="predicted"/>
<dbReference type="Gene3D" id="3.40.140.10">
    <property type="entry name" value="Cytidine Deaminase, domain 2"/>
    <property type="match status" value="1"/>
</dbReference>